<dbReference type="OrthoDB" id="10401259at2759"/>
<gene>
    <name evidence="2" type="ORF">SPRG_06741</name>
</gene>
<dbReference type="VEuPathDB" id="FungiDB:SPRG_06741"/>
<feature type="coiled-coil region" evidence="1">
    <location>
        <begin position="279"/>
        <end position="313"/>
    </location>
</feature>
<dbReference type="AlphaFoldDB" id="A0A067CNV0"/>
<organism evidence="2 3">
    <name type="scientific">Saprolegnia parasitica (strain CBS 223.65)</name>
    <dbReference type="NCBI Taxonomy" id="695850"/>
    <lineage>
        <taxon>Eukaryota</taxon>
        <taxon>Sar</taxon>
        <taxon>Stramenopiles</taxon>
        <taxon>Oomycota</taxon>
        <taxon>Saprolegniomycetes</taxon>
        <taxon>Saprolegniales</taxon>
        <taxon>Saprolegniaceae</taxon>
        <taxon>Saprolegnia</taxon>
    </lineage>
</organism>
<sequence length="329" mass="35726">MKLASFLVHGPTHDAKVEARVFAGEPFNDKATASAPALDGAVMAATDDSTKMPAAAPSDSTKTPAAALTDKIKTPKATSTVLRLDIARLRLEADDERHALEGMTSIFDLTERYGNLLEPVMTDAVLFDSLVFACGAVPAIAHRFPLLFDATEHPSADAKNIDGAVRFGQYAYYIADVPPSLNYVNVLLSDSIAGLAALRRATSARRRVYASVSQVEVPTPDISIVALGAVEWQAVFEFVDEKVLAKDLFAAMFLRLRAVRIATAFKQPSRLSALHEWIMDEHREKLRKAHARLAALHEEIAELTAKREGADKLSPEEQAAYDALFPQGA</sequence>
<dbReference type="Proteomes" id="UP000030745">
    <property type="component" value="Unassembled WGS sequence"/>
</dbReference>
<accession>A0A067CNV0</accession>
<dbReference type="OMA" id="RFGQYAY"/>
<dbReference type="GeneID" id="24129069"/>
<evidence type="ECO:0000313" key="3">
    <source>
        <dbReference type="Proteomes" id="UP000030745"/>
    </source>
</evidence>
<proteinExistence type="predicted"/>
<dbReference type="EMBL" id="KK583211">
    <property type="protein sequence ID" value="KDO28502.1"/>
    <property type="molecule type" value="Genomic_DNA"/>
</dbReference>
<keyword evidence="1" id="KW-0175">Coiled coil</keyword>
<protein>
    <submittedName>
        <fullName evidence="2">Uncharacterized protein</fullName>
    </submittedName>
</protein>
<reference evidence="2 3" key="1">
    <citation type="journal article" date="2013" name="PLoS Genet.">
        <title>Distinctive expansion of potential virulence genes in the genome of the oomycete fish pathogen Saprolegnia parasitica.</title>
        <authorList>
            <person name="Jiang R.H."/>
            <person name="de Bruijn I."/>
            <person name="Haas B.J."/>
            <person name="Belmonte R."/>
            <person name="Lobach L."/>
            <person name="Christie J."/>
            <person name="van den Ackerveken G."/>
            <person name="Bottin A."/>
            <person name="Bulone V."/>
            <person name="Diaz-Moreno S.M."/>
            <person name="Dumas B."/>
            <person name="Fan L."/>
            <person name="Gaulin E."/>
            <person name="Govers F."/>
            <person name="Grenville-Briggs L.J."/>
            <person name="Horner N.R."/>
            <person name="Levin J.Z."/>
            <person name="Mammella M."/>
            <person name="Meijer H.J."/>
            <person name="Morris P."/>
            <person name="Nusbaum C."/>
            <person name="Oome S."/>
            <person name="Phillips A.J."/>
            <person name="van Rooyen D."/>
            <person name="Rzeszutek E."/>
            <person name="Saraiva M."/>
            <person name="Secombes C.J."/>
            <person name="Seidl M.F."/>
            <person name="Snel B."/>
            <person name="Stassen J.H."/>
            <person name="Sykes S."/>
            <person name="Tripathy S."/>
            <person name="van den Berg H."/>
            <person name="Vega-Arreguin J.C."/>
            <person name="Wawra S."/>
            <person name="Young S.K."/>
            <person name="Zeng Q."/>
            <person name="Dieguez-Uribeondo J."/>
            <person name="Russ C."/>
            <person name="Tyler B.M."/>
            <person name="van West P."/>
        </authorList>
    </citation>
    <scope>NUCLEOTIDE SEQUENCE [LARGE SCALE GENOMIC DNA]</scope>
    <source>
        <strain evidence="2 3">CBS 223.65</strain>
    </source>
</reference>
<keyword evidence="3" id="KW-1185">Reference proteome</keyword>
<evidence type="ECO:0000256" key="1">
    <source>
        <dbReference type="SAM" id="Coils"/>
    </source>
</evidence>
<dbReference type="RefSeq" id="XP_012200938.1">
    <property type="nucleotide sequence ID" value="XM_012345548.1"/>
</dbReference>
<name>A0A067CNV0_SAPPC</name>
<dbReference type="KEGG" id="spar:SPRG_06741"/>
<evidence type="ECO:0000313" key="2">
    <source>
        <dbReference type="EMBL" id="KDO28502.1"/>
    </source>
</evidence>